<comment type="caution">
    <text evidence="1">The sequence shown here is derived from an EMBL/GenBank/DDBJ whole genome shotgun (WGS) entry which is preliminary data.</text>
</comment>
<reference evidence="1 2" key="1">
    <citation type="submission" date="2016-11" db="EMBL/GenBank/DDBJ databases">
        <title>Study of marine rhodopsin-containing bacteria.</title>
        <authorList>
            <person name="Yoshizawa S."/>
            <person name="Kumagai Y."/>
            <person name="Kogure K."/>
        </authorList>
    </citation>
    <scope>NUCLEOTIDE SEQUENCE [LARGE SCALE GENOMIC DNA]</scope>
    <source>
        <strain evidence="1 2">SG-29</strain>
    </source>
</reference>
<dbReference type="Proteomes" id="UP000216446">
    <property type="component" value="Unassembled WGS sequence"/>
</dbReference>
<name>A0A259U0Z3_9BACT</name>
<dbReference type="EMBL" id="MQWB01000001">
    <property type="protein sequence ID" value="OZC03610.1"/>
    <property type="molecule type" value="Genomic_DNA"/>
</dbReference>
<gene>
    <name evidence="1" type="ORF">BSZ36_11820</name>
</gene>
<organism evidence="1 2">
    <name type="scientific">Rubricoccus marinus</name>
    <dbReference type="NCBI Taxonomy" id="716817"/>
    <lineage>
        <taxon>Bacteria</taxon>
        <taxon>Pseudomonadati</taxon>
        <taxon>Rhodothermota</taxon>
        <taxon>Rhodothermia</taxon>
        <taxon>Rhodothermales</taxon>
        <taxon>Rubricoccaceae</taxon>
        <taxon>Rubricoccus</taxon>
    </lineage>
</organism>
<accession>A0A259U0Z3</accession>
<proteinExistence type="predicted"/>
<dbReference type="InParanoid" id="A0A259U0Z3"/>
<sequence>MPAPPPPWDDATAAFDGELRAWDAYAPRIRLWTDALDIRLDAGHAPSEEHRRVIGDIAPQAMREQAEWVASGAERTARLLREHLAAGEIAAALLLALRPEPSARGFDYRAPGFWRGPLKPGDLPPTWSVSDRARCDRLRRALLPEAPPAWFLRTLQPWARPLSRLLWTDAYSLDTIPGLYAAHLENTGNPWASPNAA</sequence>
<dbReference type="RefSeq" id="WP_094549163.1">
    <property type="nucleotide sequence ID" value="NZ_MQWB01000001.1"/>
</dbReference>
<keyword evidence="2" id="KW-1185">Reference proteome</keyword>
<evidence type="ECO:0000313" key="1">
    <source>
        <dbReference type="EMBL" id="OZC03610.1"/>
    </source>
</evidence>
<evidence type="ECO:0000313" key="2">
    <source>
        <dbReference type="Proteomes" id="UP000216446"/>
    </source>
</evidence>
<dbReference type="OrthoDB" id="9845929at2"/>
<dbReference type="AlphaFoldDB" id="A0A259U0Z3"/>
<protein>
    <submittedName>
        <fullName evidence="1">Uncharacterized protein</fullName>
    </submittedName>
</protein>